<evidence type="ECO:0000313" key="2">
    <source>
        <dbReference type="Proteomes" id="UP000253606"/>
    </source>
</evidence>
<sequence length="58" mass="6746">MGGHARKTGGSAPPQDQWEVVILERQKVIFTWDEYMRNQLLPISESDLLDHGSEFFRK</sequence>
<dbReference type="AlphaFoldDB" id="A0A2Z5FYS6"/>
<keyword evidence="2" id="KW-1185">Reference proteome</keyword>
<name>A0A2Z5FYS6_9BACT</name>
<accession>A0A2Z5FYS6</accession>
<reference evidence="1 2" key="1">
    <citation type="journal article" date="2018" name="Front. Microbiol.">
        <title>Hydrolytic Capabilities as a Key to Environmental Success: Chitinolytic and Cellulolytic Acidobacteria From Acidic Sub-arctic Soils and Boreal Peatlands.</title>
        <authorList>
            <person name="Belova S.E."/>
            <person name="Ravin N.V."/>
            <person name="Pankratov T.A."/>
            <person name="Rakitin A.L."/>
            <person name="Ivanova A.A."/>
            <person name="Beletsky A.V."/>
            <person name="Mardanov A.V."/>
            <person name="Sinninghe Damste J.S."/>
            <person name="Dedysh S.N."/>
        </authorList>
    </citation>
    <scope>NUCLEOTIDE SEQUENCE [LARGE SCALE GENOMIC DNA]</scope>
    <source>
        <strain evidence="1 2">SBC82</strain>
    </source>
</reference>
<organism evidence="1 2">
    <name type="scientific">Acidisarcina polymorpha</name>
    <dbReference type="NCBI Taxonomy" id="2211140"/>
    <lineage>
        <taxon>Bacteria</taxon>
        <taxon>Pseudomonadati</taxon>
        <taxon>Acidobacteriota</taxon>
        <taxon>Terriglobia</taxon>
        <taxon>Terriglobales</taxon>
        <taxon>Acidobacteriaceae</taxon>
        <taxon>Acidisarcina</taxon>
    </lineage>
</organism>
<protein>
    <submittedName>
        <fullName evidence="1">Uncharacterized protein</fullName>
    </submittedName>
</protein>
<dbReference type="Proteomes" id="UP000253606">
    <property type="component" value="Chromosome"/>
</dbReference>
<dbReference type="KEGG" id="abas:ACPOL_2649"/>
<evidence type="ECO:0000313" key="1">
    <source>
        <dbReference type="EMBL" id="AXC11962.1"/>
    </source>
</evidence>
<proteinExistence type="predicted"/>
<gene>
    <name evidence="1" type="ORF">ACPOL_2649</name>
</gene>
<dbReference type="RefSeq" id="WP_161557314.1">
    <property type="nucleotide sequence ID" value="NZ_CP030840.1"/>
</dbReference>
<dbReference type="EMBL" id="CP030840">
    <property type="protein sequence ID" value="AXC11962.1"/>
    <property type="molecule type" value="Genomic_DNA"/>
</dbReference>